<proteinExistence type="predicted"/>
<dbReference type="EMBL" id="CP000828">
    <property type="protein sequence ID" value="ABW29930.1"/>
    <property type="molecule type" value="Genomic_DNA"/>
</dbReference>
<reference evidence="1 2" key="1">
    <citation type="journal article" date="2008" name="Proc. Natl. Acad. Sci. U.S.A.">
        <title>Niche adaptation and genome expansion in the chlorophyll d-producing cyanobacterium Acaryochloris marina.</title>
        <authorList>
            <person name="Swingley W.D."/>
            <person name="Chen M."/>
            <person name="Cheung P.C."/>
            <person name="Conrad A.L."/>
            <person name="Dejesa L.C."/>
            <person name="Hao J."/>
            <person name="Honchak B.M."/>
            <person name="Karbach L.E."/>
            <person name="Kurdoglu A."/>
            <person name="Lahiri S."/>
            <person name="Mastrian S.D."/>
            <person name="Miyashita H."/>
            <person name="Page L."/>
            <person name="Ramakrishna P."/>
            <person name="Satoh S."/>
            <person name="Sattley W.M."/>
            <person name="Shimada Y."/>
            <person name="Taylor H.L."/>
            <person name="Tomo T."/>
            <person name="Tsuchiya T."/>
            <person name="Wang Z.T."/>
            <person name="Raymond J."/>
            <person name="Mimuro M."/>
            <person name="Blankenship R.E."/>
            <person name="Touchman J.W."/>
        </authorList>
    </citation>
    <scope>NUCLEOTIDE SEQUENCE [LARGE SCALE GENOMIC DNA]</scope>
    <source>
        <strain evidence="2">MBIC 11017</strain>
    </source>
</reference>
<evidence type="ECO:0000313" key="2">
    <source>
        <dbReference type="Proteomes" id="UP000000268"/>
    </source>
</evidence>
<gene>
    <name evidence="1" type="ordered locus">AM1_4959</name>
</gene>
<dbReference type="Proteomes" id="UP000000268">
    <property type="component" value="Chromosome"/>
</dbReference>
<evidence type="ECO:0000313" key="1">
    <source>
        <dbReference type="EMBL" id="ABW29930.1"/>
    </source>
</evidence>
<dbReference type="AlphaFoldDB" id="B0C4P7"/>
<dbReference type="HOGENOM" id="CLU_3163355_0_0_3"/>
<name>B0C4P7_ACAM1</name>
<protein>
    <submittedName>
        <fullName evidence="1">Uncharacterized protein</fullName>
    </submittedName>
</protein>
<sequence length="47" mass="5628">MSWLLEQFEHRSCLKEEDRASLEQYLDSHLLLIREMAESNQYCALVV</sequence>
<dbReference type="KEGG" id="amr:AM1_4959"/>
<accession>B0C4P7</accession>
<keyword evidence="2" id="KW-1185">Reference proteome</keyword>
<organism evidence="1 2">
    <name type="scientific">Acaryochloris marina (strain MBIC 11017)</name>
    <dbReference type="NCBI Taxonomy" id="329726"/>
    <lineage>
        <taxon>Bacteria</taxon>
        <taxon>Bacillati</taxon>
        <taxon>Cyanobacteriota</taxon>
        <taxon>Cyanophyceae</taxon>
        <taxon>Acaryochloridales</taxon>
        <taxon>Acaryochloridaceae</taxon>
        <taxon>Acaryochloris</taxon>
    </lineage>
</organism>